<dbReference type="Proteomes" id="UP000271162">
    <property type="component" value="Unassembled WGS sequence"/>
</dbReference>
<keyword evidence="2" id="KW-1185">Reference proteome</keyword>
<reference evidence="3" key="1">
    <citation type="submission" date="2017-02" db="UniProtKB">
        <authorList>
            <consortium name="WormBaseParasite"/>
        </authorList>
    </citation>
    <scope>IDENTIFICATION</scope>
</reference>
<dbReference type="WBParaSite" id="NBR_0000190401-mRNA-1">
    <property type="protein sequence ID" value="NBR_0000190401-mRNA-1"/>
    <property type="gene ID" value="NBR_0000190401"/>
</dbReference>
<evidence type="ECO:0000313" key="2">
    <source>
        <dbReference type="Proteomes" id="UP000271162"/>
    </source>
</evidence>
<accession>A0A0N4XHA2</accession>
<evidence type="ECO:0000313" key="3">
    <source>
        <dbReference type="WBParaSite" id="NBR_0000190401-mRNA-1"/>
    </source>
</evidence>
<reference evidence="1 2" key="2">
    <citation type="submission" date="2018-11" db="EMBL/GenBank/DDBJ databases">
        <authorList>
            <consortium name="Pathogen Informatics"/>
        </authorList>
    </citation>
    <scope>NUCLEOTIDE SEQUENCE [LARGE SCALE GENOMIC DNA]</scope>
</reference>
<protein>
    <submittedName>
        <fullName evidence="1 3">Uncharacterized protein</fullName>
    </submittedName>
</protein>
<dbReference type="AlphaFoldDB" id="A0A0N4XHA2"/>
<dbReference type="STRING" id="27835.A0A0N4XHA2"/>
<gene>
    <name evidence="1" type="ORF">NBR_LOCUS1905</name>
</gene>
<name>A0A0N4XHA2_NIPBR</name>
<organism evidence="3">
    <name type="scientific">Nippostrongylus brasiliensis</name>
    <name type="common">Rat hookworm</name>
    <dbReference type="NCBI Taxonomy" id="27835"/>
    <lineage>
        <taxon>Eukaryota</taxon>
        <taxon>Metazoa</taxon>
        <taxon>Ecdysozoa</taxon>
        <taxon>Nematoda</taxon>
        <taxon>Chromadorea</taxon>
        <taxon>Rhabditida</taxon>
        <taxon>Rhabditina</taxon>
        <taxon>Rhabditomorpha</taxon>
        <taxon>Strongyloidea</taxon>
        <taxon>Heligmosomidae</taxon>
        <taxon>Nippostrongylus</taxon>
    </lineage>
</organism>
<dbReference type="EMBL" id="UYSL01001819">
    <property type="protein sequence ID" value="VDL65494.1"/>
    <property type="molecule type" value="Genomic_DNA"/>
</dbReference>
<sequence length="62" mass="7012">MASINPLSMVFHFNHGLINIDLLECFVASTDKPNVLHLSYASNIYEFEFSGEASRFVAQVEF</sequence>
<evidence type="ECO:0000313" key="1">
    <source>
        <dbReference type="EMBL" id="VDL65494.1"/>
    </source>
</evidence>
<proteinExistence type="predicted"/>